<dbReference type="Gene3D" id="3.30.420.270">
    <property type="match status" value="1"/>
</dbReference>
<dbReference type="GO" id="GO:0022857">
    <property type="term" value="F:transmembrane transporter activity"/>
    <property type="evidence" value="ECO:0007669"/>
    <property type="project" value="InterPro"/>
</dbReference>
<keyword evidence="3" id="KW-1003">Cell membrane</keyword>
<dbReference type="Proteomes" id="UP000297891">
    <property type="component" value="Unassembled WGS sequence"/>
</dbReference>
<feature type="transmembrane region" description="Helical" evidence="8">
    <location>
        <begin position="12"/>
        <end position="31"/>
    </location>
</feature>
<keyword evidence="4 7" id="KW-0812">Transmembrane</keyword>
<keyword evidence="6 8" id="KW-0472">Membrane</keyword>
<evidence type="ECO:0000256" key="7">
    <source>
        <dbReference type="RuleBase" id="RU003879"/>
    </source>
</evidence>
<keyword evidence="7" id="KW-0653">Protein transport</keyword>
<comment type="subcellular location">
    <subcellularLocation>
        <location evidence="1">Cell membrane</location>
        <topology evidence="1">Single-pass membrane protein</topology>
    </subcellularLocation>
    <subcellularLocation>
        <location evidence="7">Cell membrane</location>
        <topology evidence="7">Single-pass type II membrane protein</topology>
    </subcellularLocation>
</comment>
<protein>
    <submittedName>
        <fullName evidence="9">Biopolymer transporter ExbD</fullName>
    </submittedName>
</protein>
<proteinExistence type="inferred from homology"/>
<dbReference type="GO" id="GO:0005886">
    <property type="term" value="C:plasma membrane"/>
    <property type="evidence" value="ECO:0007669"/>
    <property type="project" value="UniProtKB-SubCell"/>
</dbReference>
<evidence type="ECO:0000313" key="9">
    <source>
        <dbReference type="EMBL" id="TGK91641.1"/>
    </source>
</evidence>
<dbReference type="Pfam" id="PF02472">
    <property type="entry name" value="ExbD"/>
    <property type="match status" value="1"/>
</dbReference>
<gene>
    <name evidence="9" type="ORF">EHQ30_15655</name>
</gene>
<evidence type="ECO:0000256" key="3">
    <source>
        <dbReference type="ARBA" id="ARBA00022475"/>
    </source>
</evidence>
<organism evidence="9 10">
    <name type="scientific">Leptospira brenneri</name>
    <dbReference type="NCBI Taxonomy" id="2023182"/>
    <lineage>
        <taxon>Bacteria</taxon>
        <taxon>Pseudomonadati</taxon>
        <taxon>Spirochaetota</taxon>
        <taxon>Spirochaetia</taxon>
        <taxon>Leptospirales</taxon>
        <taxon>Leptospiraceae</taxon>
        <taxon>Leptospira</taxon>
    </lineage>
</organism>
<dbReference type="PANTHER" id="PTHR30558">
    <property type="entry name" value="EXBD MEMBRANE COMPONENT OF PMF-DRIVEN MACROMOLECULE IMPORT SYSTEM"/>
    <property type="match status" value="1"/>
</dbReference>
<dbReference type="GO" id="GO:0015031">
    <property type="term" value="P:protein transport"/>
    <property type="evidence" value="ECO:0007669"/>
    <property type="project" value="UniProtKB-KW"/>
</dbReference>
<keyword evidence="7" id="KW-0813">Transport</keyword>
<dbReference type="OrthoDB" id="9798629at2"/>
<evidence type="ECO:0000256" key="2">
    <source>
        <dbReference type="ARBA" id="ARBA00005811"/>
    </source>
</evidence>
<evidence type="ECO:0000256" key="1">
    <source>
        <dbReference type="ARBA" id="ARBA00004162"/>
    </source>
</evidence>
<dbReference type="InterPro" id="IPR003400">
    <property type="entry name" value="ExbD"/>
</dbReference>
<evidence type="ECO:0000313" key="10">
    <source>
        <dbReference type="Proteomes" id="UP000297891"/>
    </source>
</evidence>
<comment type="similarity">
    <text evidence="2 7">Belongs to the ExbD/TolR family.</text>
</comment>
<evidence type="ECO:0000256" key="6">
    <source>
        <dbReference type="ARBA" id="ARBA00023136"/>
    </source>
</evidence>
<reference evidence="9" key="1">
    <citation type="journal article" date="2019" name="PLoS Negl. Trop. Dis.">
        <title>Revisiting the worldwide diversity of Leptospira species in the environment.</title>
        <authorList>
            <person name="Vincent A.T."/>
            <person name="Schiettekatte O."/>
            <person name="Bourhy P."/>
            <person name="Veyrier F.J."/>
            <person name="Picardeau M."/>
        </authorList>
    </citation>
    <scope>NUCLEOTIDE SEQUENCE [LARGE SCALE GENOMIC DNA]</scope>
    <source>
        <strain evidence="9">201800277</strain>
    </source>
</reference>
<sequence length="143" mass="15805">MKFRKTQKSFNNIELAPLIDVISFIVIYFLMNATLEKNTALKVELPRSSSVAKEKQKDELVITVDKQGKIFLDQSPDPVPLEGLTEKINGFLGPEKERDPKKNKVIIRGDGGASYQVVVKVIDAVNAAGVSRFNLAMVKGTSK</sequence>
<dbReference type="RefSeq" id="WP_100790109.1">
    <property type="nucleotide sequence ID" value="NZ_NPDQ01000003.1"/>
</dbReference>
<dbReference type="AlphaFoldDB" id="A0A2M9Y2A7"/>
<comment type="caution">
    <text evidence="9">The sequence shown here is derived from an EMBL/GenBank/DDBJ whole genome shotgun (WGS) entry which is preliminary data.</text>
</comment>
<evidence type="ECO:0000256" key="4">
    <source>
        <dbReference type="ARBA" id="ARBA00022692"/>
    </source>
</evidence>
<keyword evidence="5 8" id="KW-1133">Transmembrane helix</keyword>
<dbReference type="PANTHER" id="PTHR30558:SF3">
    <property type="entry name" value="BIOPOLYMER TRANSPORT PROTEIN EXBD-RELATED"/>
    <property type="match status" value="1"/>
</dbReference>
<accession>A0A2M9Y2A7</accession>
<dbReference type="EMBL" id="RQFP01000014">
    <property type="protein sequence ID" value="TGK91641.1"/>
    <property type="molecule type" value="Genomic_DNA"/>
</dbReference>
<keyword evidence="10" id="KW-1185">Reference proteome</keyword>
<evidence type="ECO:0000256" key="5">
    <source>
        <dbReference type="ARBA" id="ARBA00022989"/>
    </source>
</evidence>
<evidence type="ECO:0000256" key="8">
    <source>
        <dbReference type="SAM" id="Phobius"/>
    </source>
</evidence>
<name>A0A2M9Y2A7_9LEPT</name>